<dbReference type="EMBL" id="BPLR01002649">
    <property type="protein sequence ID" value="GIX76095.1"/>
    <property type="molecule type" value="Genomic_DNA"/>
</dbReference>
<reference evidence="1 2" key="1">
    <citation type="submission" date="2021-06" db="EMBL/GenBank/DDBJ databases">
        <title>Caerostris extrusa draft genome.</title>
        <authorList>
            <person name="Kono N."/>
            <person name="Arakawa K."/>
        </authorList>
    </citation>
    <scope>NUCLEOTIDE SEQUENCE [LARGE SCALE GENOMIC DNA]</scope>
</reference>
<keyword evidence="2" id="KW-1185">Reference proteome</keyword>
<proteinExistence type="predicted"/>
<name>A0AAV4MVU5_CAEEX</name>
<dbReference type="Proteomes" id="UP001054945">
    <property type="component" value="Unassembled WGS sequence"/>
</dbReference>
<evidence type="ECO:0000313" key="2">
    <source>
        <dbReference type="Proteomes" id="UP001054945"/>
    </source>
</evidence>
<comment type="caution">
    <text evidence="1">The sequence shown here is derived from an EMBL/GenBank/DDBJ whole genome shotgun (WGS) entry which is preliminary data.</text>
</comment>
<sequence length="75" mass="8321">MTALNFWSDITISNHNRKDVSSPYLNPAPLLLANGHAPPPLMTCPMNLNDTTERDLPITHRKGIFLCKLASTYGL</sequence>
<accession>A0AAV4MVU5</accession>
<organism evidence="1 2">
    <name type="scientific">Caerostris extrusa</name>
    <name type="common">Bark spider</name>
    <name type="synonym">Caerostris bankana</name>
    <dbReference type="NCBI Taxonomy" id="172846"/>
    <lineage>
        <taxon>Eukaryota</taxon>
        <taxon>Metazoa</taxon>
        <taxon>Ecdysozoa</taxon>
        <taxon>Arthropoda</taxon>
        <taxon>Chelicerata</taxon>
        <taxon>Arachnida</taxon>
        <taxon>Araneae</taxon>
        <taxon>Araneomorphae</taxon>
        <taxon>Entelegynae</taxon>
        <taxon>Araneoidea</taxon>
        <taxon>Araneidae</taxon>
        <taxon>Caerostris</taxon>
    </lineage>
</organism>
<evidence type="ECO:0000313" key="1">
    <source>
        <dbReference type="EMBL" id="GIX76095.1"/>
    </source>
</evidence>
<gene>
    <name evidence="1" type="ORF">CEXT_460931</name>
</gene>
<protein>
    <submittedName>
        <fullName evidence="1">Uncharacterized protein</fullName>
    </submittedName>
</protein>
<dbReference type="AlphaFoldDB" id="A0AAV4MVU5"/>